<dbReference type="SUPFAM" id="SSF88713">
    <property type="entry name" value="Glycoside hydrolase/deacetylase"/>
    <property type="match status" value="1"/>
</dbReference>
<sequence length="246" mass="29272">MLFENIKNIQVKDTLSWKDKIFVTFDMDWCSDDVLSYTLDIIEKYDLKATFFVTHQTTLLERMKDNPNIELGIHPNFNFLLNGDFRQGKNIDEIIKFYKNIFEKVGWGGYNVVSVRSHSITQNSLILDSFDKNGLIYDCNTFIPFSSGIKCRPYRHFTDKLIKIPYFWEDDVHCLYNWEWNVDKFINYDGLKVFDFHPIHVYLNTENLARYEQSREFHKSKSQLLNHRYSGYGVNNLLIDLIEANI</sequence>
<evidence type="ECO:0008006" key="3">
    <source>
        <dbReference type="Google" id="ProtNLM"/>
    </source>
</evidence>
<dbReference type="EMBL" id="VZON01000002">
    <property type="protein sequence ID" value="KAB0613640.1"/>
    <property type="molecule type" value="Genomic_DNA"/>
</dbReference>
<gene>
    <name evidence="1" type="ORF">F7P66_02895</name>
</gene>
<dbReference type="RefSeq" id="WP_112000279.1">
    <property type="nucleotide sequence ID" value="NZ_CP053828.1"/>
</dbReference>
<accession>A0AAV6EHH0</accession>
<dbReference type="GO" id="GO:0005975">
    <property type="term" value="P:carbohydrate metabolic process"/>
    <property type="evidence" value="ECO:0007669"/>
    <property type="project" value="InterPro"/>
</dbReference>
<organism evidence="1 2">
    <name type="scientific">Campylobacter hyointestinalis subsp. lawsonii</name>
    <dbReference type="NCBI Taxonomy" id="91353"/>
    <lineage>
        <taxon>Bacteria</taxon>
        <taxon>Pseudomonadati</taxon>
        <taxon>Campylobacterota</taxon>
        <taxon>Epsilonproteobacteria</taxon>
        <taxon>Campylobacterales</taxon>
        <taxon>Campylobacteraceae</taxon>
        <taxon>Campylobacter</taxon>
    </lineage>
</organism>
<evidence type="ECO:0000313" key="2">
    <source>
        <dbReference type="Proteomes" id="UP000423641"/>
    </source>
</evidence>
<reference evidence="1 2" key="1">
    <citation type="submission" date="2019-09" db="EMBL/GenBank/DDBJ databases">
        <title>Draft genome sequences of 48 bacterial type strains from the CCUG.</title>
        <authorList>
            <person name="Tunovic T."/>
            <person name="Pineiro-Iglesias B."/>
            <person name="Unosson C."/>
            <person name="Inganas E."/>
            <person name="Ohlen M."/>
            <person name="Cardew S."/>
            <person name="Jensie-Markopoulos S."/>
            <person name="Salva-Serra F."/>
            <person name="Jaen-Luchoro D."/>
            <person name="Karlsson R."/>
            <person name="Svensson-Stadler L."/>
            <person name="Chun J."/>
            <person name="Moore E."/>
        </authorList>
    </citation>
    <scope>NUCLEOTIDE SEQUENCE [LARGE SCALE GENOMIC DNA]</scope>
    <source>
        <strain evidence="1 2">CCUG 34538</strain>
    </source>
</reference>
<dbReference type="Gene3D" id="3.20.20.370">
    <property type="entry name" value="Glycoside hydrolase/deacetylase"/>
    <property type="match status" value="1"/>
</dbReference>
<comment type="caution">
    <text evidence="1">The sequence shown here is derived from an EMBL/GenBank/DDBJ whole genome shotgun (WGS) entry which is preliminary data.</text>
</comment>
<evidence type="ECO:0000313" key="1">
    <source>
        <dbReference type="EMBL" id="KAB0613640.1"/>
    </source>
</evidence>
<protein>
    <recommendedName>
        <fullName evidence="3">Polysaccharide deacetylase</fullName>
    </recommendedName>
</protein>
<dbReference type="Proteomes" id="UP000423641">
    <property type="component" value="Unassembled WGS sequence"/>
</dbReference>
<proteinExistence type="predicted"/>
<dbReference type="GeneID" id="56509149"/>
<dbReference type="InterPro" id="IPR054492">
    <property type="entry name" value="WbmS-like"/>
</dbReference>
<name>A0AAV6EHH0_CAMHY</name>
<dbReference type="InterPro" id="IPR011330">
    <property type="entry name" value="Glyco_hydro/deAcase_b/a-brl"/>
</dbReference>
<dbReference type="Pfam" id="PF22537">
    <property type="entry name" value="WbmS-like"/>
    <property type="match status" value="1"/>
</dbReference>
<dbReference type="AlphaFoldDB" id="A0AAV6EHH0"/>